<name>A0A9X3YSQ8_9GAMM</name>
<feature type="chain" id="PRO_5040786889" evidence="1">
    <location>
        <begin position="20"/>
        <end position="221"/>
    </location>
</feature>
<dbReference type="PANTHER" id="PTHR30383:SF5">
    <property type="entry name" value="SGNH HYDROLASE-TYPE ESTERASE DOMAIN-CONTAINING PROTEIN"/>
    <property type="match status" value="1"/>
</dbReference>
<keyword evidence="4" id="KW-1185">Reference proteome</keyword>
<evidence type="ECO:0000259" key="2">
    <source>
        <dbReference type="Pfam" id="PF13472"/>
    </source>
</evidence>
<dbReference type="AlphaFoldDB" id="A0A9X3YSQ8"/>
<dbReference type="CDD" id="cd04502">
    <property type="entry name" value="SGNH_hydrolase_like_7"/>
    <property type="match status" value="1"/>
</dbReference>
<keyword evidence="1" id="KW-0732">Signal</keyword>
<dbReference type="EMBL" id="JAOVZO020000020">
    <property type="protein sequence ID" value="MDC8015706.1"/>
    <property type="molecule type" value="Genomic_DNA"/>
</dbReference>
<keyword evidence="3" id="KW-0378">Hydrolase</keyword>
<protein>
    <submittedName>
        <fullName evidence="3">SGNH/GDSL hydrolase family protein</fullName>
    </submittedName>
</protein>
<organism evidence="3 4">
    <name type="scientific">Tahibacter soli</name>
    <dbReference type="NCBI Taxonomy" id="2983605"/>
    <lineage>
        <taxon>Bacteria</taxon>
        <taxon>Pseudomonadati</taxon>
        <taxon>Pseudomonadota</taxon>
        <taxon>Gammaproteobacteria</taxon>
        <taxon>Lysobacterales</taxon>
        <taxon>Rhodanobacteraceae</taxon>
        <taxon>Tahibacter</taxon>
    </lineage>
</organism>
<evidence type="ECO:0000313" key="3">
    <source>
        <dbReference type="EMBL" id="MDC8015706.1"/>
    </source>
</evidence>
<evidence type="ECO:0000313" key="4">
    <source>
        <dbReference type="Proteomes" id="UP001139971"/>
    </source>
</evidence>
<feature type="signal peptide" evidence="1">
    <location>
        <begin position="1"/>
        <end position="19"/>
    </location>
</feature>
<gene>
    <name evidence="3" type="ORF">OD750_024530</name>
</gene>
<dbReference type="InterPro" id="IPR036514">
    <property type="entry name" value="SGNH_hydro_sf"/>
</dbReference>
<accession>A0A9X3YSQ8</accession>
<dbReference type="InterPro" id="IPR051532">
    <property type="entry name" value="Ester_Hydrolysis_Enzymes"/>
</dbReference>
<dbReference type="Gene3D" id="3.40.50.1110">
    <property type="entry name" value="SGNH hydrolase"/>
    <property type="match status" value="1"/>
</dbReference>
<proteinExistence type="predicted"/>
<feature type="domain" description="SGNH hydrolase-type esterase" evidence="2">
    <location>
        <begin position="58"/>
        <end position="207"/>
    </location>
</feature>
<dbReference type="RefSeq" id="WP_263541256.1">
    <property type="nucleotide sequence ID" value="NZ_JAOVZO020000020.1"/>
</dbReference>
<comment type="caution">
    <text evidence="3">The sequence shown here is derived from an EMBL/GenBank/DDBJ whole genome shotgun (WGS) entry which is preliminary data.</text>
</comment>
<dbReference type="Pfam" id="PF13472">
    <property type="entry name" value="Lipase_GDSL_2"/>
    <property type="match status" value="1"/>
</dbReference>
<dbReference type="InterPro" id="IPR013830">
    <property type="entry name" value="SGNH_hydro"/>
</dbReference>
<reference evidence="3" key="1">
    <citation type="submission" date="2023-02" db="EMBL/GenBank/DDBJ databases">
        <title>Tahibacter soli sp. nov. isolated from soil.</title>
        <authorList>
            <person name="Baek J.H."/>
            <person name="Lee J.K."/>
            <person name="Choi D.G."/>
            <person name="Jeon C.O."/>
        </authorList>
    </citation>
    <scope>NUCLEOTIDE SEQUENCE</scope>
    <source>
        <strain evidence="3">BL</strain>
    </source>
</reference>
<sequence>MRSFLAAFVFALASMAAFADAPVESFADDIARFVAADRAAMPAPGGVVFVGSSSIRFWDTLERDFPFVHIVKRGFGGSTLADATRYADRIVIPYVPSLVVLYAGDNDLAAGHTARQVFDDYVAFVARVRRDRPAQKIAFVAIKPSPARAALTGAARDANERIRRYAERDAGLFFVDVFAPMLGADGTPRTELFGPDGLHLNADGYALWRALLEPVLRRPAK</sequence>
<dbReference type="SUPFAM" id="SSF52266">
    <property type="entry name" value="SGNH hydrolase"/>
    <property type="match status" value="1"/>
</dbReference>
<dbReference type="PANTHER" id="PTHR30383">
    <property type="entry name" value="THIOESTERASE 1/PROTEASE 1/LYSOPHOSPHOLIPASE L1"/>
    <property type="match status" value="1"/>
</dbReference>
<dbReference type="GO" id="GO:0004622">
    <property type="term" value="F:phosphatidylcholine lysophospholipase activity"/>
    <property type="evidence" value="ECO:0007669"/>
    <property type="project" value="TreeGrafter"/>
</dbReference>
<evidence type="ECO:0000256" key="1">
    <source>
        <dbReference type="SAM" id="SignalP"/>
    </source>
</evidence>
<dbReference type="Proteomes" id="UP001139971">
    <property type="component" value="Unassembled WGS sequence"/>
</dbReference>